<proteinExistence type="predicted"/>
<feature type="transmembrane region" description="Helical" evidence="1">
    <location>
        <begin position="265"/>
        <end position="283"/>
    </location>
</feature>
<feature type="transmembrane region" description="Helical" evidence="1">
    <location>
        <begin position="149"/>
        <end position="172"/>
    </location>
</feature>
<comment type="caution">
    <text evidence="2">The sequence shown here is derived from an EMBL/GenBank/DDBJ whole genome shotgun (WGS) entry which is preliminary data.</text>
</comment>
<evidence type="ECO:0000313" key="3">
    <source>
        <dbReference type="Proteomes" id="UP001208938"/>
    </source>
</evidence>
<feature type="transmembrane region" description="Helical" evidence="1">
    <location>
        <begin position="494"/>
        <end position="514"/>
    </location>
</feature>
<feature type="transmembrane region" description="Helical" evidence="1">
    <location>
        <begin position="323"/>
        <end position="339"/>
    </location>
</feature>
<feature type="transmembrane region" description="Helical" evidence="1">
    <location>
        <begin position="295"/>
        <end position="317"/>
    </location>
</feature>
<feature type="transmembrane region" description="Helical" evidence="1">
    <location>
        <begin position="465"/>
        <end position="485"/>
    </location>
</feature>
<feature type="transmembrane region" description="Helical" evidence="1">
    <location>
        <begin position="359"/>
        <end position="382"/>
    </location>
</feature>
<keyword evidence="3" id="KW-1185">Reference proteome</keyword>
<feature type="transmembrane region" description="Helical" evidence="1">
    <location>
        <begin position="93"/>
        <end position="111"/>
    </location>
</feature>
<dbReference type="RefSeq" id="WP_264507706.1">
    <property type="nucleotide sequence ID" value="NZ_JAPDFL010000001.1"/>
</dbReference>
<keyword evidence="1" id="KW-0812">Transmembrane</keyword>
<evidence type="ECO:0000256" key="1">
    <source>
        <dbReference type="SAM" id="Phobius"/>
    </source>
</evidence>
<dbReference type="InterPro" id="IPR019286">
    <property type="entry name" value="DUF2339_TM"/>
</dbReference>
<organism evidence="2 3">
    <name type="scientific">Pararhodobacter zhoushanensis</name>
    <dbReference type="NCBI Taxonomy" id="2479545"/>
    <lineage>
        <taxon>Bacteria</taxon>
        <taxon>Pseudomonadati</taxon>
        <taxon>Pseudomonadota</taxon>
        <taxon>Alphaproteobacteria</taxon>
        <taxon>Rhodobacterales</taxon>
        <taxon>Paracoccaceae</taxon>
        <taxon>Pararhodobacter</taxon>
    </lineage>
</organism>
<dbReference type="EMBL" id="JAPDFL010000001">
    <property type="protein sequence ID" value="MCW1933257.1"/>
    <property type="molecule type" value="Genomic_DNA"/>
</dbReference>
<feature type="transmembrane region" description="Helical" evidence="1">
    <location>
        <begin position="64"/>
        <end position="87"/>
    </location>
</feature>
<evidence type="ECO:0000313" key="2">
    <source>
        <dbReference type="EMBL" id="MCW1933257.1"/>
    </source>
</evidence>
<gene>
    <name evidence="2" type="ORF">OKW52_13560</name>
</gene>
<name>A0ABT3H0E0_9RHOB</name>
<feature type="transmembrane region" description="Helical" evidence="1">
    <location>
        <begin position="12"/>
        <end position="29"/>
    </location>
</feature>
<sequence>MVQQWRKARPKPEVLVAALAVVVGAGIIVTRIKAPEGILAAGALALLVPLWTRRAPALDSLSLVAALTLPLVVASSLTTTPLLLAFVLNAYGWLPQTAVAFAALAGLAMVARSDAAEAPRRTLWALLAVATPGATAIAVELFWQPQTLLGFGWPATIMALAAGLTALTLWFARRDDGQGGRLGVAGAAAITMIALALMLVLSAAALTVALAVLMVASAAMDRRFKIPSLGWVLGLGAMTMGWRLVVDPGLQPLMTGSYDAVDTGLTLLAVLAGPLVSVALIRAMPAHAARDWGRIICETALSGIIPIVVTVLLARMFSNITDHATLGIQTATLIALSRVQLLRAQRLQGSVAMTRVRKLLALLLALAAAAWSVVLCTLVSPLLGGGLFGNDFVVGWPILNDLMLAYGLPALMVWIAARHGTGRLAKAGRVIAVLLGAVWCGHMIRHLWQGASGMQLRHGFAQGEIYAYTVALLVAGAVVMAMALYHGRVQYRRLGLVLIALAAAKAFLIDAAGLSGLMRAGAFLGLGLSLAGLAWLNAWISARMDGRDAAEGPE</sequence>
<reference evidence="2 3" key="1">
    <citation type="submission" date="2022-10" db="EMBL/GenBank/DDBJ databases">
        <title>Pararhodobacter sp. nov., isolated from marine algae.</title>
        <authorList>
            <person name="Choi B.J."/>
            <person name="Kim J.M."/>
            <person name="Lee J.K."/>
            <person name="Choi D.G."/>
            <person name="Jeon C.O."/>
        </authorList>
    </citation>
    <scope>NUCLEOTIDE SEQUENCE [LARGE SCALE GENOMIC DNA]</scope>
    <source>
        <strain evidence="2 3">ZQ420</strain>
    </source>
</reference>
<accession>A0ABT3H0E0</accession>
<feature type="transmembrane region" description="Helical" evidence="1">
    <location>
        <begin position="203"/>
        <end position="221"/>
    </location>
</feature>
<feature type="transmembrane region" description="Helical" evidence="1">
    <location>
        <begin position="520"/>
        <end position="540"/>
    </location>
</feature>
<protein>
    <submittedName>
        <fullName evidence="2">DUF2339 domain-containing protein</fullName>
    </submittedName>
</protein>
<keyword evidence="1" id="KW-0472">Membrane</keyword>
<feature type="transmembrane region" description="Helical" evidence="1">
    <location>
        <begin position="427"/>
        <end position="445"/>
    </location>
</feature>
<feature type="transmembrane region" description="Helical" evidence="1">
    <location>
        <begin position="228"/>
        <end position="245"/>
    </location>
</feature>
<dbReference type="Proteomes" id="UP001208938">
    <property type="component" value="Unassembled WGS sequence"/>
</dbReference>
<feature type="transmembrane region" description="Helical" evidence="1">
    <location>
        <begin position="394"/>
        <end position="415"/>
    </location>
</feature>
<dbReference type="Pfam" id="PF10101">
    <property type="entry name" value="DUF2339"/>
    <property type="match status" value="1"/>
</dbReference>
<feature type="transmembrane region" description="Helical" evidence="1">
    <location>
        <begin position="123"/>
        <end position="143"/>
    </location>
</feature>
<keyword evidence="1" id="KW-1133">Transmembrane helix</keyword>